<keyword evidence="1" id="KW-0540">Nuclease</keyword>
<dbReference type="InterPro" id="IPR002711">
    <property type="entry name" value="HNH"/>
</dbReference>
<dbReference type="PATRIC" id="fig|1094558.3.peg.51"/>
<reference evidence="6 7" key="1">
    <citation type="submission" date="2012-03" db="EMBL/GenBank/DDBJ databases">
        <title>The Genome Sequence of Bartonella tamiae Th239.</title>
        <authorList>
            <consortium name="The Broad Institute Genome Sequencing Platform"/>
            <consortium name="The Broad Institute Genome Sequencing Center for Infectious Disease"/>
            <person name="Feldgarden M."/>
            <person name="Kirby J."/>
            <person name="Kosoy M."/>
            <person name="Birtles R."/>
            <person name="Probert W.S."/>
            <person name="Chiaraviglio L."/>
            <person name="Young S.K."/>
            <person name="Zeng Q."/>
            <person name="Gargeya S."/>
            <person name="Fitzgerald M."/>
            <person name="Haas B."/>
            <person name="Abouelleil A."/>
            <person name="Alvarado L."/>
            <person name="Arachchi H.M."/>
            <person name="Berlin A."/>
            <person name="Chapman S.B."/>
            <person name="Gearin G."/>
            <person name="Goldberg J."/>
            <person name="Griggs A."/>
            <person name="Gujja S."/>
            <person name="Hansen M."/>
            <person name="Heiman D."/>
            <person name="Howarth C."/>
            <person name="Larimer J."/>
            <person name="Lui A."/>
            <person name="MacDonald P.J.P."/>
            <person name="McCowen C."/>
            <person name="Montmayeur A."/>
            <person name="Murphy C."/>
            <person name="Neiman D."/>
            <person name="Pearson M."/>
            <person name="Priest M."/>
            <person name="Roberts A."/>
            <person name="Saif S."/>
            <person name="Shea T."/>
            <person name="Sisk P."/>
            <person name="Stolte C."/>
            <person name="Sykes S."/>
            <person name="Wortman J."/>
            <person name="Nusbaum C."/>
            <person name="Birren B."/>
        </authorList>
    </citation>
    <scope>NUCLEOTIDE SEQUENCE [LARGE SCALE GENOMIC DNA]</scope>
    <source>
        <strain evidence="6 7">Th239</strain>
    </source>
</reference>
<evidence type="ECO:0000259" key="5">
    <source>
        <dbReference type="SMART" id="SM00507"/>
    </source>
</evidence>
<evidence type="ECO:0000313" key="7">
    <source>
        <dbReference type="Proteomes" id="UP000008952"/>
    </source>
</evidence>
<dbReference type="PANTHER" id="PTHR41286">
    <property type="entry name" value="HNH NUCLEASE YAJD-RELATED"/>
    <property type="match status" value="1"/>
</dbReference>
<protein>
    <recommendedName>
        <fullName evidence="4">Putative HNH nuclease YajD</fullName>
    </recommendedName>
</protein>
<evidence type="ECO:0000256" key="3">
    <source>
        <dbReference type="ARBA" id="ARBA00038412"/>
    </source>
</evidence>
<sequence length="280" mass="33181">MPKLPILKHQLSVIKPLIGSYPNDKKEWLKLRDKTITWRKWYYSRRWRKLRWQILKEAHFTCAICQSIEHDTSKLVCDHIKPHKGNEKLFYDLSNLQCLCKHCHDSIKQREEKRWLKGTIFYPEYLQPSLIPLTIMCGAPASGKSKYIAMNKGAKDIVIDLDEIVASISGVPSHDWSRKKYAEKAFSKRNQMLSSLSMDKVHRNYDHAWFIVSEPEAFRRSWWEMKLNPEMIIVLETSEQQCLKNADLDSDRNRQETALAINKWWNNYTPRNGDVIFRQT</sequence>
<dbReference type="InterPro" id="IPR027417">
    <property type="entry name" value="P-loop_NTPase"/>
</dbReference>
<comment type="caution">
    <text evidence="6">The sequence shown here is derived from an EMBL/GenBank/DDBJ whole genome shotgun (WGS) entry which is preliminary data.</text>
</comment>
<evidence type="ECO:0000256" key="4">
    <source>
        <dbReference type="ARBA" id="ARBA00040194"/>
    </source>
</evidence>
<dbReference type="GO" id="GO:0003676">
    <property type="term" value="F:nucleic acid binding"/>
    <property type="evidence" value="ECO:0007669"/>
    <property type="project" value="InterPro"/>
</dbReference>
<feature type="domain" description="HNH nuclease" evidence="5">
    <location>
        <begin position="50"/>
        <end position="105"/>
    </location>
</feature>
<dbReference type="SMART" id="SM00507">
    <property type="entry name" value="HNHc"/>
    <property type="match status" value="1"/>
</dbReference>
<organism evidence="6 7">
    <name type="scientific">Bartonella tamiae Th239</name>
    <dbReference type="NCBI Taxonomy" id="1094558"/>
    <lineage>
        <taxon>Bacteria</taxon>
        <taxon>Pseudomonadati</taxon>
        <taxon>Pseudomonadota</taxon>
        <taxon>Alphaproteobacteria</taxon>
        <taxon>Hyphomicrobiales</taxon>
        <taxon>Bartonellaceae</taxon>
        <taxon>Bartonella</taxon>
    </lineage>
</organism>
<dbReference type="OrthoDB" id="5292295at2"/>
<comment type="similarity">
    <text evidence="3">Belongs to the HNH nuclease family.</text>
</comment>
<evidence type="ECO:0000313" key="6">
    <source>
        <dbReference type="EMBL" id="EJF91671.1"/>
    </source>
</evidence>
<name>J0QZS1_9HYPH</name>
<dbReference type="GO" id="GO:0004519">
    <property type="term" value="F:endonuclease activity"/>
    <property type="evidence" value="ECO:0007669"/>
    <property type="project" value="InterPro"/>
</dbReference>
<dbReference type="Pfam" id="PF01844">
    <property type="entry name" value="HNH"/>
    <property type="match status" value="1"/>
</dbReference>
<evidence type="ECO:0000256" key="1">
    <source>
        <dbReference type="ARBA" id="ARBA00022722"/>
    </source>
</evidence>
<dbReference type="PANTHER" id="PTHR41286:SF1">
    <property type="entry name" value="HNH NUCLEASE YAJD-RELATED"/>
    <property type="match status" value="1"/>
</dbReference>
<dbReference type="Gene3D" id="1.10.30.50">
    <property type="match status" value="1"/>
</dbReference>
<dbReference type="GO" id="GO:0016787">
    <property type="term" value="F:hydrolase activity"/>
    <property type="evidence" value="ECO:0007669"/>
    <property type="project" value="UniProtKB-KW"/>
</dbReference>
<proteinExistence type="inferred from homology"/>
<dbReference type="eggNOG" id="COG1403">
    <property type="taxonomic scope" value="Bacteria"/>
</dbReference>
<dbReference type="STRING" id="1094558.ME5_00050"/>
<dbReference type="HOGENOM" id="CLU_992727_0_0_5"/>
<keyword evidence="2" id="KW-0378">Hydrolase</keyword>
<dbReference type="CDD" id="cd00085">
    <property type="entry name" value="HNHc"/>
    <property type="match status" value="1"/>
</dbReference>
<accession>J0QZS1</accession>
<keyword evidence="7" id="KW-1185">Reference proteome</keyword>
<dbReference type="GO" id="GO:0008270">
    <property type="term" value="F:zinc ion binding"/>
    <property type="evidence" value="ECO:0007669"/>
    <property type="project" value="InterPro"/>
</dbReference>
<gene>
    <name evidence="6" type="ORF">ME5_00050</name>
</gene>
<dbReference type="EMBL" id="AIMB01000001">
    <property type="protein sequence ID" value="EJF91671.1"/>
    <property type="molecule type" value="Genomic_DNA"/>
</dbReference>
<dbReference type="AlphaFoldDB" id="J0QZS1"/>
<dbReference type="Proteomes" id="UP000008952">
    <property type="component" value="Unassembled WGS sequence"/>
</dbReference>
<dbReference type="InterPro" id="IPR003615">
    <property type="entry name" value="HNH_nuc"/>
</dbReference>
<dbReference type="Gene3D" id="3.40.50.300">
    <property type="entry name" value="P-loop containing nucleotide triphosphate hydrolases"/>
    <property type="match status" value="1"/>
</dbReference>
<evidence type="ECO:0000256" key="2">
    <source>
        <dbReference type="ARBA" id="ARBA00022801"/>
    </source>
</evidence>
<dbReference type="GO" id="GO:0005829">
    <property type="term" value="C:cytosol"/>
    <property type="evidence" value="ECO:0007669"/>
    <property type="project" value="TreeGrafter"/>
</dbReference>